<reference evidence="2 3" key="1">
    <citation type="submission" date="2019-04" db="EMBL/GenBank/DDBJ databases">
        <title>Friends and foes A comparative genomics study of 23 Aspergillus species from section Flavi.</title>
        <authorList>
            <consortium name="DOE Joint Genome Institute"/>
            <person name="Kjaerbolling I."/>
            <person name="Vesth T."/>
            <person name="Frisvad J.C."/>
            <person name="Nybo J.L."/>
            <person name="Theobald S."/>
            <person name="Kildgaard S."/>
            <person name="Isbrandt T."/>
            <person name="Kuo A."/>
            <person name="Sato A."/>
            <person name="Lyhne E.K."/>
            <person name="Kogle M.E."/>
            <person name="Wiebenga A."/>
            <person name="Kun R.S."/>
            <person name="Lubbers R.J."/>
            <person name="Makela M.R."/>
            <person name="Barry K."/>
            <person name="Chovatia M."/>
            <person name="Clum A."/>
            <person name="Daum C."/>
            <person name="Haridas S."/>
            <person name="He G."/>
            <person name="LaButti K."/>
            <person name="Lipzen A."/>
            <person name="Mondo S."/>
            <person name="Riley R."/>
            <person name="Salamov A."/>
            <person name="Simmons B.A."/>
            <person name="Magnuson J.K."/>
            <person name="Henrissat B."/>
            <person name="Mortensen U.H."/>
            <person name="Larsen T.O."/>
            <person name="Devries R.P."/>
            <person name="Grigoriev I.V."/>
            <person name="Machida M."/>
            <person name="Baker S.E."/>
            <person name="Andersen M.R."/>
        </authorList>
    </citation>
    <scope>NUCLEOTIDE SEQUENCE [LARGE SCALE GENOMIC DNA]</scope>
    <source>
        <strain evidence="2 3">IBT 18842</strain>
    </source>
</reference>
<dbReference type="EMBL" id="ML742185">
    <property type="protein sequence ID" value="KAE8147911.1"/>
    <property type="molecule type" value="Genomic_DNA"/>
</dbReference>
<protein>
    <submittedName>
        <fullName evidence="2">Uncharacterized protein</fullName>
    </submittedName>
</protein>
<keyword evidence="3" id="KW-1185">Reference proteome</keyword>
<dbReference type="AlphaFoldDB" id="A0A5N6TP53"/>
<feature type="compositionally biased region" description="Polar residues" evidence="1">
    <location>
        <begin position="1"/>
        <end position="23"/>
    </location>
</feature>
<evidence type="ECO:0000313" key="2">
    <source>
        <dbReference type="EMBL" id="KAE8147911.1"/>
    </source>
</evidence>
<organism evidence="2 3">
    <name type="scientific">Aspergillus avenaceus</name>
    <dbReference type="NCBI Taxonomy" id="36643"/>
    <lineage>
        <taxon>Eukaryota</taxon>
        <taxon>Fungi</taxon>
        <taxon>Dikarya</taxon>
        <taxon>Ascomycota</taxon>
        <taxon>Pezizomycotina</taxon>
        <taxon>Eurotiomycetes</taxon>
        <taxon>Eurotiomycetidae</taxon>
        <taxon>Eurotiales</taxon>
        <taxon>Aspergillaceae</taxon>
        <taxon>Aspergillus</taxon>
        <taxon>Aspergillus subgen. Circumdati</taxon>
    </lineage>
</organism>
<dbReference type="Proteomes" id="UP000325780">
    <property type="component" value="Unassembled WGS sequence"/>
</dbReference>
<evidence type="ECO:0000256" key="1">
    <source>
        <dbReference type="SAM" id="MobiDB-lite"/>
    </source>
</evidence>
<name>A0A5N6TP53_ASPAV</name>
<proteinExistence type="predicted"/>
<gene>
    <name evidence="2" type="ORF">BDV25DRAFT_159347</name>
</gene>
<accession>A0A5N6TP53</accession>
<sequence>MMQQLVKGQTATPRPASSNQPKVPSTAAKVTSLLARQQNPFRIVSWPCHSRGRLNICSDPLFLSCKKAGTVSGKRHKVSVAKQDS</sequence>
<evidence type="ECO:0000313" key="3">
    <source>
        <dbReference type="Proteomes" id="UP000325780"/>
    </source>
</evidence>
<feature type="region of interest" description="Disordered" evidence="1">
    <location>
        <begin position="1"/>
        <end position="27"/>
    </location>
</feature>